<gene>
    <name evidence="1" type="ORF">RhiirA4_489505</name>
</gene>
<dbReference type="Proteomes" id="UP000234323">
    <property type="component" value="Unassembled WGS sequence"/>
</dbReference>
<reference evidence="1 2" key="1">
    <citation type="submission" date="2015-10" db="EMBL/GenBank/DDBJ databases">
        <title>Genome analyses suggest a sexual origin of heterokaryosis in a supposedly ancient asexual fungus.</title>
        <authorList>
            <person name="Ropars J."/>
            <person name="Sedzielewska K."/>
            <person name="Noel J."/>
            <person name="Charron P."/>
            <person name="Farinelli L."/>
            <person name="Marton T."/>
            <person name="Kruger M."/>
            <person name="Pelin A."/>
            <person name="Brachmann A."/>
            <person name="Corradi N."/>
        </authorList>
    </citation>
    <scope>NUCLEOTIDE SEQUENCE [LARGE SCALE GENOMIC DNA]</scope>
    <source>
        <strain evidence="1 2">A4</strain>
    </source>
</reference>
<organism evidence="1 2">
    <name type="scientific">Rhizophagus irregularis</name>
    <dbReference type="NCBI Taxonomy" id="588596"/>
    <lineage>
        <taxon>Eukaryota</taxon>
        <taxon>Fungi</taxon>
        <taxon>Fungi incertae sedis</taxon>
        <taxon>Mucoromycota</taxon>
        <taxon>Glomeromycotina</taxon>
        <taxon>Glomeromycetes</taxon>
        <taxon>Glomerales</taxon>
        <taxon>Glomeraceae</taxon>
        <taxon>Rhizophagus</taxon>
    </lineage>
</organism>
<keyword evidence="2" id="KW-1185">Reference proteome</keyword>
<protein>
    <submittedName>
        <fullName evidence="1">Uncharacterized protein</fullName>
    </submittedName>
</protein>
<evidence type="ECO:0000313" key="2">
    <source>
        <dbReference type="Proteomes" id="UP000234323"/>
    </source>
</evidence>
<sequence>MHYEAKTDLDFLYALSKSYFEDVLHYYFLQKYIVDFWSHLNVVDKDLFELGIVNGFNKHICEKSYVYSVSNLVNLNSQLLLFQENDINSLSGKVINPKNEILYLNLPILNNYFSVLKFIWKINVKEILHKECFIRFIFENNSDHREHILKHEDVLKLEGLGWIEYQLPINIYKCDNIQLSIEINGSINMQIDYIRLDTFNKEMITCIPNIGDLLPNFHEICPNVPETFKDKYFSRKEMENLL</sequence>
<name>A0A2I1HUV9_9GLOM</name>
<evidence type="ECO:0000313" key="1">
    <source>
        <dbReference type="EMBL" id="PKY62649.1"/>
    </source>
</evidence>
<dbReference type="EMBL" id="LLXI01007635">
    <property type="protein sequence ID" value="PKY62649.1"/>
    <property type="molecule type" value="Genomic_DNA"/>
</dbReference>
<dbReference type="AlphaFoldDB" id="A0A2I1HUV9"/>
<comment type="caution">
    <text evidence="1">The sequence shown here is derived from an EMBL/GenBank/DDBJ whole genome shotgun (WGS) entry which is preliminary data.</text>
</comment>
<accession>A0A2I1HUV9</accession>
<feature type="non-terminal residue" evidence="1">
    <location>
        <position position="242"/>
    </location>
</feature>
<proteinExistence type="predicted"/>